<gene>
    <name evidence="2" type="ORF">IAG03_05890</name>
</gene>
<dbReference type="Proteomes" id="UP000651482">
    <property type="component" value="Unassembled WGS sequence"/>
</dbReference>
<dbReference type="RefSeq" id="WP_249319003.1">
    <property type="nucleotide sequence ID" value="NZ_JACRSN010000007.1"/>
</dbReference>
<dbReference type="InterPro" id="IPR025404">
    <property type="entry name" value="DUF4130"/>
</dbReference>
<sequence length="259" mass="29816">MSAELIYLFDGSLDGIFCCVFESFLKKEYPTAVVPFDEPQATLFRQKEIRTDPEKSQRVLQAIVRKLGTETLDFVRRAFLTCLPGRALLILNFLRLGFTHGPSVLQMLTNDTVSVLSKAVLHLNQEAHLLSGFVRFSDYDGSLVAEIEPKNFVLPLLAQHFCERFPEEHFFIHDRTHKVALLYRPYTCRFAAAEAIELPEASREEETWRALWRQFHETIEIKPRRNPGCQRGHLPLRYRGCMTEFQSLGNAQLFPEPAG</sequence>
<organism evidence="2 3">
    <name type="scientific">Yeguia hominis</name>
    <dbReference type="NCBI Taxonomy" id="2763662"/>
    <lineage>
        <taxon>Bacteria</taxon>
        <taxon>Bacillati</taxon>
        <taxon>Bacillota</taxon>
        <taxon>Clostridia</taxon>
        <taxon>Eubacteriales</taxon>
        <taxon>Yeguiaceae</taxon>
        <taxon>Yeguia</taxon>
    </lineage>
</organism>
<evidence type="ECO:0000313" key="2">
    <source>
        <dbReference type="EMBL" id="MBC8533542.1"/>
    </source>
</evidence>
<dbReference type="Pfam" id="PF13566">
    <property type="entry name" value="DUF4130"/>
    <property type="match status" value="1"/>
</dbReference>
<feature type="domain" description="DUF4130" evidence="1">
    <location>
        <begin position="85"/>
        <end position="244"/>
    </location>
</feature>
<dbReference type="NCBIfam" id="TIGR03915">
    <property type="entry name" value="SAM_7_link_chp"/>
    <property type="match status" value="1"/>
</dbReference>
<keyword evidence="3" id="KW-1185">Reference proteome</keyword>
<evidence type="ECO:0000259" key="1">
    <source>
        <dbReference type="Pfam" id="PF13566"/>
    </source>
</evidence>
<name>A0A926D8X7_9FIRM</name>
<reference evidence="2" key="1">
    <citation type="submission" date="2020-08" db="EMBL/GenBank/DDBJ databases">
        <title>Genome public.</title>
        <authorList>
            <person name="Liu C."/>
            <person name="Sun Q."/>
        </authorList>
    </citation>
    <scope>NUCLEOTIDE SEQUENCE</scope>
    <source>
        <strain evidence="2">NSJ-40</strain>
    </source>
</reference>
<dbReference type="AlphaFoldDB" id="A0A926D8X7"/>
<dbReference type="InterPro" id="IPR023875">
    <property type="entry name" value="DNA_repair_put"/>
</dbReference>
<comment type="caution">
    <text evidence="2">The sequence shown here is derived from an EMBL/GenBank/DDBJ whole genome shotgun (WGS) entry which is preliminary data.</text>
</comment>
<evidence type="ECO:0000313" key="3">
    <source>
        <dbReference type="Proteomes" id="UP000651482"/>
    </source>
</evidence>
<accession>A0A926D8X7</accession>
<dbReference type="EMBL" id="JACRSN010000007">
    <property type="protein sequence ID" value="MBC8533542.1"/>
    <property type="molecule type" value="Genomic_DNA"/>
</dbReference>
<protein>
    <submittedName>
        <fullName evidence="2">TIGR03915 family putative DNA repair protein</fullName>
    </submittedName>
</protein>
<proteinExistence type="predicted"/>